<sequence>MTVEDVIRETDIHPTVYPFSSRYSYNVQCVTRPLAMVSCYTQNSLQIRQPRSRPIKTLTDQRPLRLSHGHIVDFDSSYSRDYSEKPLLTRITKPSSPARRHNPQPSQVYHVRRLCNEPICHVKTLFNRENMNAMNTNEPFMTSTAQHFPQRELPSHRNTRFGCNINKHLFAMGIVPSDSETIDMESEDSITARERMLPACSRTTIMTTVKPYVPRRKRLEPASLSEGWKMSEPLSFLVKDDVGRSTGIRRAMRKRIIPGSRVTSLQVPGFDGGLPKNSEQSITGRKLSKRPQEFYDYYIKVAAATKAQKEKMKTKPWMKPF</sequence>
<proteinExistence type="predicted"/>
<protein>
    <submittedName>
        <fullName evidence="2">Uncharacterized protein LOC100374302 isoform X2</fullName>
    </submittedName>
</protein>
<reference evidence="2" key="1">
    <citation type="submission" date="2025-08" db="UniProtKB">
        <authorList>
            <consortium name="RefSeq"/>
        </authorList>
    </citation>
    <scope>IDENTIFICATION</scope>
    <source>
        <tissue evidence="2">Testes</tissue>
    </source>
</reference>
<evidence type="ECO:0000313" key="1">
    <source>
        <dbReference type="Proteomes" id="UP000694865"/>
    </source>
</evidence>
<accession>A0ABM0LX26</accession>
<dbReference type="GeneID" id="100374302"/>
<name>A0ABM0LX26_SACKO</name>
<keyword evidence="1" id="KW-1185">Reference proteome</keyword>
<organism evidence="1 2">
    <name type="scientific">Saccoglossus kowalevskii</name>
    <name type="common">Acorn worm</name>
    <dbReference type="NCBI Taxonomy" id="10224"/>
    <lineage>
        <taxon>Eukaryota</taxon>
        <taxon>Metazoa</taxon>
        <taxon>Hemichordata</taxon>
        <taxon>Enteropneusta</taxon>
        <taxon>Harrimaniidae</taxon>
        <taxon>Saccoglossus</taxon>
    </lineage>
</organism>
<dbReference type="Proteomes" id="UP000694865">
    <property type="component" value="Unplaced"/>
</dbReference>
<dbReference type="RefSeq" id="XP_006812317.1">
    <property type="nucleotide sequence ID" value="XM_006812254.1"/>
</dbReference>
<evidence type="ECO:0000313" key="2">
    <source>
        <dbReference type="RefSeq" id="XP_006812317.1"/>
    </source>
</evidence>
<gene>
    <name evidence="2" type="primary">LOC100374302</name>
</gene>